<accession>A0AAE4C454</accession>
<dbReference type="EMBL" id="JAVDQY010000003">
    <property type="protein sequence ID" value="MDR6527209.1"/>
    <property type="molecule type" value="Genomic_DNA"/>
</dbReference>
<comment type="caution">
    <text evidence="1">The sequence shown here is derived from an EMBL/GenBank/DDBJ whole genome shotgun (WGS) entry which is preliminary data.</text>
</comment>
<dbReference type="AlphaFoldDB" id="A0AAE4C454"/>
<evidence type="ECO:0000313" key="1">
    <source>
        <dbReference type="EMBL" id="MDR6527209.1"/>
    </source>
</evidence>
<proteinExistence type="predicted"/>
<sequence>MADIDYSQLLKDMLAAMKQSFTNDWNDAQPYAKAELNSFVDNIKLINKLKSDGKITEEKAKLYLEMQKGSMRIVLLTIDGLTILAVENAINAALDVVRNTVNTAIGWTIL</sequence>
<reference evidence="1" key="1">
    <citation type="submission" date="2023-07" db="EMBL/GenBank/DDBJ databases">
        <title>Sorghum-associated microbial communities from plants grown in Nebraska, USA.</title>
        <authorList>
            <person name="Schachtman D."/>
        </authorList>
    </citation>
    <scope>NUCLEOTIDE SEQUENCE</scope>
    <source>
        <strain evidence="1">DS2360</strain>
    </source>
</reference>
<gene>
    <name evidence="1" type="ORF">J2787_002601</name>
</gene>
<dbReference type="RefSeq" id="WP_047493515.1">
    <property type="nucleotide sequence ID" value="NZ_JALGCC010000001.1"/>
</dbReference>
<evidence type="ECO:0000313" key="2">
    <source>
        <dbReference type="Proteomes" id="UP001184861"/>
    </source>
</evidence>
<protein>
    <submittedName>
        <fullName evidence="1">Uncharacterized protein</fullName>
    </submittedName>
</protein>
<dbReference type="Proteomes" id="UP001184861">
    <property type="component" value="Unassembled WGS sequence"/>
</dbReference>
<name>A0AAE4C454_9FLAO</name>
<organism evidence="1 2">
    <name type="scientific">Chryseobacterium rhizosphaerae</name>
    <dbReference type="NCBI Taxonomy" id="395937"/>
    <lineage>
        <taxon>Bacteria</taxon>
        <taxon>Pseudomonadati</taxon>
        <taxon>Bacteroidota</taxon>
        <taxon>Flavobacteriia</taxon>
        <taxon>Flavobacteriales</taxon>
        <taxon>Weeksellaceae</taxon>
        <taxon>Chryseobacterium group</taxon>
        <taxon>Chryseobacterium</taxon>
    </lineage>
</organism>